<dbReference type="AlphaFoldDB" id="A0A565BPP2"/>
<dbReference type="Proteomes" id="UP000489600">
    <property type="component" value="Unassembled WGS sequence"/>
</dbReference>
<accession>A0A565BPP2</accession>
<organism evidence="3 4">
    <name type="scientific">Arabis nemorensis</name>
    <dbReference type="NCBI Taxonomy" id="586526"/>
    <lineage>
        <taxon>Eukaryota</taxon>
        <taxon>Viridiplantae</taxon>
        <taxon>Streptophyta</taxon>
        <taxon>Embryophyta</taxon>
        <taxon>Tracheophyta</taxon>
        <taxon>Spermatophyta</taxon>
        <taxon>Magnoliopsida</taxon>
        <taxon>eudicotyledons</taxon>
        <taxon>Gunneridae</taxon>
        <taxon>Pentapetalae</taxon>
        <taxon>rosids</taxon>
        <taxon>malvids</taxon>
        <taxon>Brassicales</taxon>
        <taxon>Brassicaceae</taxon>
        <taxon>Arabideae</taxon>
        <taxon>Arabis</taxon>
    </lineage>
</organism>
<reference evidence="3" key="1">
    <citation type="submission" date="2019-07" db="EMBL/GenBank/DDBJ databases">
        <authorList>
            <person name="Dittberner H."/>
        </authorList>
    </citation>
    <scope>NUCLEOTIDE SEQUENCE [LARGE SCALE GENOMIC DNA]</scope>
</reference>
<comment type="caution">
    <text evidence="3">The sequence shown here is derived from an EMBL/GenBank/DDBJ whole genome shotgun (WGS) entry which is preliminary data.</text>
</comment>
<dbReference type="InterPro" id="IPR046349">
    <property type="entry name" value="C1-like_sf"/>
</dbReference>
<keyword evidence="4" id="KW-1185">Reference proteome</keyword>
<keyword evidence="1" id="KW-0677">Repeat</keyword>
<dbReference type="PANTHER" id="PTHR46288:SF70">
    <property type="entry name" value="CYSTEINE_HISTIDINE-RICH C1 DOMAIN FAMILY PROTEIN"/>
    <property type="match status" value="1"/>
</dbReference>
<proteinExistence type="predicted"/>
<dbReference type="PANTHER" id="PTHR46288">
    <property type="entry name" value="PHORBOL-ESTER/DAG-TYPE DOMAIN-CONTAINING PROTEIN"/>
    <property type="match status" value="1"/>
</dbReference>
<dbReference type="EMBL" id="CABITT030000004">
    <property type="protein sequence ID" value="VVB02864.1"/>
    <property type="molecule type" value="Genomic_DNA"/>
</dbReference>
<protein>
    <recommendedName>
        <fullName evidence="2">DC1 domain-containing protein</fullName>
    </recommendedName>
</protein>
<evidence type="ECO:0000313" key="3">
    <source>
        <dbReference type="EMBL" id="VVB02864.1"/>
    </source>
</evidence>
<feature type="domain" description="DC1" evidence="2">
    <location>
        <begin position="94"/>
        <end position="141"/>
    </location>
</feature>
<evidence type="ECO:0000259" key="2">
    <source>
        <dbReference type="Pfam" id="PF03107"/>
    </source>
</evidence>
<evidence type="ECO:0000256" key="1">
    <source>
        <dbReference type="ARBA" id="ARBA00022737"/>
    </source>
</evidence>
<dbReference type="OrthoDB" id="1884766at2759"/>
<sequence>MSSCSFYECKECEIYLDLGCALLNNIVTGWELREMLHYSHEHLLRRCRPGPHARGSCLLCELPLSPSSICYGCVYCYSFFHESCLHLLTEIRHPVHPEHLLRWIDYIRSGGRTVCNACRDQIYSVPFSCLECRFDIQMRCADSLLRGLMHKSHEHKLFYVSPNAKHLVRGDNPCQICNGTASNPLVCKIIPQEDDSLEYCGVCETMVHAGHHVYSCQECDFLGHIECILREVNDIRHIHVMKGVDMCEIRQEENCDICKEMRDMQLPDRQFMCRVGETIKTSVSLEPHIDTLAKTPCKGYDEL</sequence>
<dbReference type="Pfam" id="PF03107">
    <property type="entry name" value="C1_2"/>
    <property type="match status" value="1"/>
</dbReference>
<dbReference type="InterPro" id="IPR004146">
    <property type="entry name" value="DC1"/>
</dbReference>
<name>A0A565BPP2_9BRAS</name>
<gene>
    <name evidence="3" type="ORF">ANE_LOCUS13308</name>
</gene>
<dbReference type="SUPFAM" id="SSF57889">
    <property type="entry name" value="Cysteine-rich domain"/>
    <property type="match status" value="2"/>
</dbReference>
<evidence type="ECO:0000313" key="4">
    <source>
        <dbReference type="Proteomes" id="UP000489600"/>
    </source>
</evidence>